<gene>
    <name evidence="1" type="ORF">PI95_023630</name>
</gene>
<dbReference type="Proteomes" id="UP000031549">
    <property type="component" value="Unassembled WGS sequence"/>
</dbReference>
<sequence length="50" mass="5877">MRDRTNKIVTWAEENSQSRRSQEILKENLPVKTNLERIIVSLEDCNETST</sequence>
<name>A0A846HDS4_9CYAN</name>
<evidence type="ECO:0000313" key="2">
    <source>
        <dbReference type="Proteomes" id="UP000031549"/>
    </source>
</evidence>
<reference evidence="1 2" key="1">
    <citation type="journal article" date="2015" name="Genome Announc.">
        <title>Draft Genome Sequence of Cyanobacterium Hassallia byssoidea Strain VB512170, Isolated from Monuments in India.</title>
        <authorList>
            <person name="Singh D."/>
            <person name="Chandrababunaidu M.M."/>
            <person name="Panda A."/>
            <person name="Sen D."/>
            <person name="Bhattacharyya S."/>
            <person name="Adhikary S.P."/>
            <person name="Tripathy S."/>
        </authorList>
    </citation>
    <scope>NUCLEOTIDE SEQUENCE [LARGE SCALE GENOMIC DNA]</scope>
    <source>
        <strain evidence="1 2">VB512170</strain>
    </source>
</reference>
<evidence type="ECO:0000313" key="1">
    <source>
        <dbReference type="EMBL" id="NEU75466.1"/>
    </source>
</evidence>
<dbReference type="EMBL" id="JTCM02000070">
    <property type="protein sequence ID" value="NEU75466.1"/>
    <property type="molecule type" value="Genomic_DNA"/>
</dbReference>
<organism evidence="1 2">
    <name type="scientific">Hassallia byssoidea VB512170</name>
    <dbReference type="NCBI Taxonomy" id="1304833"/>
    <lineage>
        <taxon>Bacteria</taxon>
        <taxon>Bacillati</taxon>
        <taxon>Cyanobacteriota</taxon>
        <taxon>Cyanophyceae</taxon>
        <taxon>Nostocales</taxon>
        <taxon>Tolypothrichaceae</taxon>
        <taxon>Hassallia</taxon>
    </lineage>
</organism>
<protein>
    <submittedName>
        <fullName evidence="1">Uncharacterized protein</fullName>
    </submittedName>
</protein>
<dbReference type="RefSeq" id="WP_163519132.1">
    <property type="nucleotide sequence ID" value="NZ_JTCM02000070.1"/>
</dbReference>
<accession>A0A846HDS4</accession>
<keyword evidence="2" id="KW-1185">Reference proteome</keyword>
<comment type="caution">
    <text evidence="1">The sequence shown here is derived from an EMBL/GenBank/DDBJ whole genome shotgun (WGS) entry which is preliminary data.</text>
</comment>
<dbReference type="AlphaFoldDB" id="A0A846HDS4"/>
<proteinExistence type="predicted"/>